<proteinExistence type="predicted"/>
<dbReference type="VEuPathDB" id="FungiDB:ACJ73_09217"/>
<evidence type="ECO:0000313" key="2">
    <source>
        <dbReference type="Proteomes" id="UP000242791"/>
    </source>
</evidence>
<evidence type="ECO:0000313" key="1">
    <source>
        <dbReference type="EMBL" id="OJD13309.1"/>
    </source>
</evidence>
<organism evidence="1 2">
    <name type="scientific">Blastomyces percursus</name>
    <dbReference type="NCBI Taxonomy" id="1658174"/>
    <lineage>
        <taxon>Eukaryota</taxon>
        <taxon>Fungi</taxon>
        <taxon>Dikarya</taxon>
        <taxon>Ascomycota</taxon>
        <taxon>Pezizomycotina</taxon>
        <taxon>Eurotiomycetes</taxon>
        <taxon>Eurotiomycetidae</taxon>
        <taxon>Onygenales</taxon>
        <taxon>Ajellomycetaceae</taxon>
        <taxon>Blastomyces</taxon>
    </lineage>
</organism>
<dbReference type="EMBL" id="LGTZ01002493">
    <property type="protein sequence ID" value="OJD13309.1"/>
    <property type="molecule type" value="Genomic_DNA"/>
</dbReference>
<dbReference type="AlphaFoldDB" id="A0A1J9QDR7"/>
<dbReference type="Proteomes" id="UP000242791">
    <property type="component" value="Unassembled WGS sequence"/>
</dbReference>
<accession>A0A1J9QDR7</accession>
<sequence>MYPIFTTHLSVENSSRMRNGVRGEVIPDSDIQPIEKVEPYFRETLMKWKAKLACQDLRASVKALPQYNSNLRKIDKIVAYACGSLTTDFDTEVCSAYPSLAPRPFYQRVLVLSQVDVVQNERTDRDAGQIRCYLQD</sequence>
<protein>
    <submittedName>
        <fullName evidence="1">Uncharacterized protein</fullName>
    </submittedName>
</protein>
<keyword evidence="2" id="KW-1185">Reference proteome</keyword>
<dbReference type="OrthoDB" id="5230585at2759"/>
<gene>
    <name evidence="1" type="ORF">ACJ73_09217</name>
</gene>
<name>A0A1J9QDR7_9EURO</name>
<reference evidence="1 2" key="1">
    <citation type="submission" date="2015-08" db="EMBL/GenBank/DDBJ databases">
        <title>Emmonsia species relationships and genome sequence.</title>
        <authorList>
            <person name="Cuomo C.A."/>
            <person name="Schwartz I.S."/>
            <person name="Kenyon C."/>
            <person name="De Hoog G.S."/>
            <person name="Govender N.P."/>
            <person name="Botha A."/>
            <person name="Moreno L."/>
            <person name="De Vries M."/>
            <person name="Munoz J.F."/>
            <person name="Stielow J.B."/>
        </authorList>
    </citation>
    <scope>NUCLEOTIDE SEQUENCE [LARGE SCALE GENOMIC DNA]</scope>
    <source>
        <strain evidence="1 2">EI222</strain>
    </source>
</reference>
<comment type="caution">
    <text evidence="1">The sequence shown here is derived from an EMBL/GenBank/DDBJ whole genome shotgun (WGS) entry which is preliminary data.</text>
</comment>